<accession>A0ABT1NNM8</accession>
<dbReference type="SUPFAM" id="SSF53448">
    <property type="entry name" value="Nucleotide-diphospho-sugar transferases"/>
    <property type="match status" value="1"/>
</dbReference>
<dbReference type="Pfam" id="PF12804">
    <property type="entry name" value="NTP_transf_3"/>
    <property type="match status" value="1"/>
</dbReference>
<dbReference type="Proteomes" id="UP001206924">
    <property type="component" value="Unassembled WGS sequence"/>
</dbReference>
<evidence type="ECO:0000259" key="1">
    <source>
        <dbReference type="Pfam" id="PF12804"/>
    </source>
</evidence>
<keyword evidence="3" id="KW-1185">Reference proteome</keyword>
<comment type="caution">
    <text evidence="2">The sequence shown here is derived from an EMBL/GenBank/DDBJ whole genome shotgun (WGS) entry which is preliminary data.</text>
</comment>
<dbReference type="PANTHER" id="PTHR43777:SF1">
    <property type="entry name" value="MOLYBDENUM COFACTOR CYTIDYLYLTRANSFERASE"/>
    <property type="match status" value="1"/>
</dbReference>
<protein>
    <submittedName>
        <fullName evidence="2">Nucleotidyltransferase family protein</fullName>
    </submittedName>
</protein>
<dbReference type="EMBL" id="JANFLP010000005">
    <property type="protein sequence ID" value="MCQ1949172.1"/>
    <property type="molecule type" value="Genomic_DNA"/>
</dbReference>
<sequence>MSGTTTAVLLAAGAGTRLGRGPKALLPFRGRPLIEHQVEVLLAGGCTKVVAVLGAGSTEILASVRLQGAEPVVNPQWELGMGTSYRCGILAALAQEPAAAILVALVDQPGLTPAVVSRVLAAGRRGRIAAAGYRGPDGRLRRGHPVLLDASLASRSLERDARYSGAELAGEGKPGAGPDSGARAFLAAHPELLDVVDCSDLADGRDVDCEADLPLLD</sequence>
<dbReference type="InterPro" id="IPR025877">
    <property type="entry name" value="MobA-like_NTP_Trfase"/>
</dbReference>
<reference evidence="2 3" key="1">
    <citation type="submission" date="2022-07" db="EMBL/GenBank/DDBJ databases">
        <title>Novel species in genus Arthrobacter.</title>
        <authorList>
            <person name="Liu Y."/>
        </authorList>
    </citation>
    <scope>NUCLEOTIDE SEQUENCE [LARGE SCALE GENOMIC DNA]</scope>
    <source>
        <strain evidence="3">zg-Y859</strain>
    </source>
</reference>
<name>A0ABT1NNM8_9MICC</name>
<dbReference type="PANTHER" id="PTHR43777">
    <property type="entry name" value="MOLYBDENUM COFACTOR CYTIDYLYLTRANSFERASE"/>
    <property type="match status" value="1"/>
</dbReference>
<dbReference type="CDD" id="cd04182">
    <property type="entry name" value="GT_2_like_f"/>
    <property type="match status" value="1"/>
</dbReference>
<dbReference type="RefSeq" id="WP_255864973.1">
    <property type="nucleotide sequence ID" value="NZ_CP104263.1"/>
</dbReference>
<dbReference type="Gene3D" id="3.90.550.10">
    <property type="entry name" value="Spore Coat Polysaccharide Biosynthesis Protein SpsA, Chain A"/>
    <property type="match status" value="1"/>
</dbReference>
<dbReference type="InterPro" id="IPR029044">
    <property type="entry name" value="Nucleotide-diphossugar_trans"/>
</dbReference>
<evidence type="ECO:0000313" key="3">
    <source>
        <dbReference type="Proteomes" id="UP001206924"/>
    </source>
</evidence>
<feature type="domain" description="MobA-like NTP transferase" evidence="1">
    <location>
        <begin position="7"/>
        <end position="158"/>
    </location>
</feature>
<organism evidence="2 3">
    <name type="scientific">Arthrobacter jinronghuae</name>
    <dbReference type="NCBI Taxonomy" id="2964609"/>
    <lineage>
        <taxon>Bacteria</taxon>
        <taxon>Bacillati</taxon>
        <taxon>Actinomycetota</taxon>
        <taxon>Actinomycetes</taxon>
        <taxon>Micrococcales</taxon>
        <taxon>Micrococcaceae</taxon>
        <taxon>Arthrobacter</taxon>
    </lineage>
</organism>
<evidence type="ECO:0000313" key="2">
    <source>
        <dbReference type="EMBL" id="MCQ1949172.1"/>
    </source>
</evidence>
<gene>
    <name evidence="2" type="ORF">NNX28_04410</name>
</gene>
<proteinExistence type="predicted"/>